<feature type="region of interest" description="Disordered" evidence="3">
    <location>
        <begin position="130"/>
        <end position="149"/>
    </location>
</feature>
<dbReference type="CDD" id="cd04496">
    <property type="entry name" value="SSB_OBF"/>
    <property type="match status" value="1"/>
</dbReference>
<evidence type="ECO:0000313" key="5">
    <source>
        <dbReference type="Proteomes" id="UP000566819"/>
    </source>
</evidence>
<dbReference type="Pfam" id="PF00436">
    <property type="entry name" value="SSB"/>
    <property type="match status" value="1"/>
</dbReference>
<dbReference type="GO" id="GO:0042645">
    <property type="term" value="C:mitochondrial nucleoid"/>
    <property type="evidence" value="ECO:0007669"/>
    <property type="project" value="TreeGrafter"/>
</dbReference>
<dbReference type="GO" id="GO:0003697">
    <property type="term" value="F:single-stranded DNA binding"/>
    <property type="evidence" value="ECO:0007669"/>
    <property type="project" value="InterPro"/>
</dbReference>
<evidence type="ECO:0008006" key="6">
    <source>
        <dbReference type="Google" id="ProtNLM"/>
    </source>
</evidence>
<sequence length="149" mass="16522">MSSFLLRRALPTSARAFSTSAARPSFAKMTIVGRLADRPEVQATSSGQEILRYAVGTNSGPRDNQKTNWFRVTSFLPEGPQRDFISSLDKGTLVYVEGEASMSQYQDADGKSRSSLNIVQRRPLKPPQLIIANSHPEKIEVLSPKKQQQ</sequence>
<evidence type="ECO:0000256" key="2">
    <source>
        <dbReference type="PROSITE-ProRule" id="PRU00252"/>
    </source>
</evidence>
<reference evidence="4 5" key="1">
    <citation type="submission" date="2020-03" db="EMBL/GenBank/DDBJ databases">
        <title>Draft Genome Sequence of Cudoniella acicularis.</title>
        <authorList>
            <person name="Buettner E."/>
            <person name="Kellner H."/>
        </authorList>
    </citation>
    <scope>NUCLEOTIDE SEQUENCE [LARGE SCALE GENOMIC DNA]</scope>
    <source>
        <strain evidence="4 5">DSM 108380</strain>
    </source>
</reference>
<proteinExistence type="predicted"/>
<dbReference type="Proteomes" id="UP000566819">
    <property type="component" value="Unassembled WGS sequence"/>
</dbReference>
<evidence type="ECO:0000313" key="4">
    <source>
        <dbReference type="EMBL" id="KAF4624425.1"/>
    </source>
</evidence>
<organism evidence="4 5">
    <name type="scientific">Cudoniella acicularis</name>
    <dbReference type="NCBI Taxonomy" id="354080"/>
    <lineage>
        <taxon>Eukaryota</taxon>
        <taxon>Fungi</taxon>
        <taxon>Dikarya</taxon>
        <taxon>Ascomycota</taxon>
        <taxon>Pezizomycotina</taxon>
        <taxon>Leotiomycetes</taxon>
        <taxon>Helotiales</taxon>
        <taxon>Tricladiaceae</taxon>
        <taxon>Cudoniella</taxon>
    </lineage>
</organism>
<dbReference type="Gene3D" id="2.40.50.140">
    <property type="entry name" value="Nucleic acid-binding proteins"/>
    <property type="match status" value="1"/>
</dbReference>
<evidence type="ECO:0000256" key="1">
    <source>
        <dbReference type="ARBA" id="ARBA00023125"/>
    </source>
</evidence>
<dbReference type="OrthoDB" id="1078367at2759"/>
<keyword evidence="5" id="KW-1185">Reference proteome</keyword>
<name>A0A8H4R6N3_9HELO</name>
<dbReference type="GO" id="GO:0006264">
    <property type="term" value="P:mitochondrial DNA replication"/>
    <property type="evidence" value="ECO:0007669"/>
    <property type="project" value="TreeGrafter"/>
</dbReference>
<dbReference type="AlphaFoldDB" id="A0A8H4R6N3"/>
<dbReference type="InterPro" id="IPR000424">
    <property type="entry name" value="Primosome_PriB/ssb"/>
</dbReference>
<dbReference type="InterPro" id="IPR012340">
    <property type="entry name" value="NA-bd_OB-fold"/>
</dbReference>
<dbReference type="PROSITE" id="PS50935">
    <property type="entry name" value="SSB"/>
    <property type="match status" value="1"/>
</dbReference>
<comment type="caution">
    <text evidence="4">The sequence shown here is derived from an EMBL/GenBank/DDBJ whole genome shotgun (WGS) entry which is preliminary data.</text>
</comment>
<accession>A0A8H4R6N3</accession>
<protein>
    <recommendedName>
        <fullName evidence="6">Single-stranded DNA-binding protein</fullName>
    </recommendedName>
</protein>
<dbReference type="PANTHER" id="PTHR10302">
    <property type="entry name" value="SINGLE-STRANDED DNA-BINDING PROTEIN"/>
    <property type="match status" value="1"/>
</dbReference>
<dbReference type="EMBL" id="JAAMPI010001660">
    <property type="protein sequence ID" value="KAF4624425.1"/>
    <property type="molecule type" value="Genomic_DNA"/>
</dbReference>
<dbReference type="NCBIfam" id="TIGR00621">
    <property type="entry name" value="ssb"/>
    <property type="match status" value="1"/>
</dbReference>
<dbReference type="InterPro" id="IPR011344">
    <property type="entry name" value="ssDNA-bd"/>
</dbReference>
<dbReference type="SUPFAM" id="SSF50249">
    <property type="entry name" value="Nucleic acid-binding proteins"/>
    <property type="match status" value="1"/>
</dbReference>
<gene>
    <name evidence="4" type="ORF">G7Y89_g13746</name>
</gene>
<keyword evidence="1 2" id="KW-0238">DNA-binding</keyword>
<evidence type="ECO:0000256" key="3">
    <source>
        <dbReference type="SAM" id="MobiDB-lite"/>
    </source>
</evidence>
<dbReference type="PANTHER" id="PTHR10302:SF0">
    <property type="entry name" value="SINGLE-STRANDED DNA-BINDING PROTEIN, MITOCHONDRIAL"/>
    <property type="match status" value="1"/>
</dbReference>